<keyword evidence="4" id="KW-0808">Transferase</keyword>
<feature type="compositionally biased region" description="Basic and acidic residues" evidence="10">
    <location>
        <begin position="153"/>
        <end position="171"/>
    </location>
</feature>
<dbReference type="InterPro" id="IPR032319">
    <property type="entry name" value="CLP1_P"/>
</dbReference>
<dbReference type="SUPFAM" id="SSF52540">
    <property type="entry name" value="P-loop containing nucleoside triphosphate hydrolases"/>
    <property type="match status" value="1"/>
</dbReference>
<evidence type="ECO:0000256" key="10">
    <source>
        <dbReference type="SAM" id="MobiDB-lite"/>
    </source>
</evidence>
<sequence length="1032" mass="115712">MLNEHMLKEMQLSFQLTEQREIASGRRKPETPQHRPAAPKQKVISKVASEPAKISEQMIQKAQMESPNKSKKNKTAGKKRPLFNKESKPESPPCQKRLKKETNLPIENPVNKTQTVAAKKSATKIKSSKLPSPKAHKINESDQKKPKVKTPNKAKEASLPKKQKVNGDKSSKTLVQNGQVVKTFKINGTGVESSDLKINSMDDWSEEDDYLMESGSESDVIEEIDETFLKDPKVFKVKSKGRQIDVIDILPPFEVDEYQPLLLEGDGRGTVKKIKVFKSAQEETDSDEEDNDYEPQDSEDFVSEEFDSEESDSEDTSSADFDSNEDFYSEDSEGEEEFDVDDDFDSEDSDSEEFGSDIFDSDDLDSTYEPPDIEGFFDDPPFGTQREPLIIEEIFDDPPVDKNQKELVSYKPKVQERIKESSAVEMVAEHSIVVPPEEDSIEETPSIAIKDPEAAIETEENAEVPLPEVVAPEKQHDSQPSDTAFYRNPQANRTELSVFENSLKSNHVLAVVKEDIEVYGTLVLTLLSGQVSVNGYKARRQEPITVYSPKGLNWVSISPTKTKKPPKDEVNWDELNKNFTRVQLDRIKSSFQSQANAIVLLHRNTSAQRLVDTFGKHMSQNVFPLVNPSNRPFNQSETLLHCLIQSSDLSRTLQVPQVWNKLKVHATSRIIVAGGKGVGKSSLLRYLINRNLGQFPSVLLIDLDIGQPEIFVPQTISCTVIDEPLLGPGFLYNRQPEHAIVVGHTNIVLCAEQYARAVIQLVQNIQNDAKYSNIPWLINTMGYNKGFGIELMALLVDRIRPTDLVQIASPIPINNFDSALDWSSLSQIKPIIYSAEEFRVKEIPKYTLHKLLSAVPAKEKGTWSLSAKDMRYSNLLARLSLCLTGNAKSLTDCQPLGVRLESLKILHPTSKDYTREELIRGMEANVVYLCNYGAGLPQCLGIGVVRAIDYDRKELFLVPAMSIQKMSQVDCLILGGELTLPQGYFRDQGQDVSSSVPFVFILDDSKSSKSIQQIYHRSPAFLGVPANQRNGN</sequence>
<dbReference type="EMBL" id="CM000158">
    <property type="protein sequence ID" value="EDW91993.1"/>
    <property type="molecule type" value="Genomic_DNA"/>
</dbReference>
<dbReference type="KEGG" id="dya:Dyak_GE14100"/>
<dbReference type="HOGENOM" id="CLU_012180_0_0_1"/>
<dbReference type="OrthoDB" id="2405412at2759"/>
<evidence type="ECO:0000256" key="3">
    <source>
        <dbReference type="ARBA" id="ARBA00022552"/>
    </source>
</evidence>
<comment type="similarity">
    <text evidence="2">Belongs to the Clp1 family. NOL9/GRC3 subfamily.</text>
</comment>
<keyword evidence="3" id="KW-0698">rRNA processing</keyword>
<evidence type="ECO:0000256" key="2">
    <source>
        <dbReference type="ARBA" id="ARBA00011003"/>
    </source>
</evidence>
<dbReference type="PANTHER" id="PTHR12755">
    <property type="entry name" value="CLEAVAGE/POLYADENYLATION FACTOR IA SUBUNIT CLP1P"/>
    <property type="match status" value="1"/>
</dbReference>
<keyword evidence="6" id="KW-0418">Kinase</keyword>
<reference evidence="14 15" key="1">
    <citation type="journal article" date="2007" name="Nature">
        <title>Evolution of genes and genomes on the Drosophila phylogeny.</title>
        <authorList>
            <consortium name="Drosophila 12 Genomes Consortium"/>
            <person name="Clark A.G."/>
            <person name="Eisen M.B."/>
            <person name="Smith D.R."/>
            <person name="Bergman C.M."/>
            <person name="Oliver B."/>
            <person name="Markow T.A."/>
            <person name="Kaufman T.C."/>
            <person name="Kellis M."/>
            <person name="Gelbart W."/>
            <person name="Iyer V.N."/>
            <person name="Pollard D.A."/>
            <person name="Sackton T.B."/>
            <person name="Larracuente A.M."/>
            <person name="Singh N.D."/>
            <person name="Abad J.P."/>
            <person name="Abt D.N."/>
            <person name="Adryan B."/>
            <person name="Aguade M."/>
            <person name="Akashi H."/>
            <person name="Anderson W.W."/>
            <person name="Aquadro C.F."/>
            <person name="Ardell D.H."/>
            <person name="Arguello R."/>
            <person name="Artieri C.G."/>
            <person name="Barbash D.A."/>
            <person name="Barker D."/>
            <person name="Barsanti P."/>
            <person name="Batterham P."/>
            <person name="Batzoglou S."/>
            <person name="Begun D."/>
            <person name="Bhutkar A."/>
            <person name="Blanco E."/>
            <person name="Bosak S.A."/>
            <person name="Bradley R.K."/>
            <person name="Brand A.D."/>
            <person name="Brent M.R."/>
            <person name="Brooks A.N."/>
            <person name="Brown R.H."/>
            <person name="Butlin R.K."/>
            <person name="Caggese C."/>
            <person name="Calvi B.R."/>
            <person name="Bernardo de Carvalho A."/>
            <person name="Caspi A."/>
            <person name="Castrezana S."/>
            <person name="Celniker S.E."/>
            <person name="Chang J.L."/>
            <person name="Chapple C."/>
            <person name="Chatterji S."/>
            <person name="Chinwalla A."/>
            <person name="Civetta A."/>
            <person name="Clifton S.W."/>
            <person name="Comeron J.M."/>
            <person name="Costello J.C."/>
            <person name="Coyne J.A."/>
            <person name="Daub J."/>
            <person name="David R.G."/>
            <person name="Delcher A.L."/>
            <person name="Delehaunty K."/>
            <person name="Do C.B."/>
            <person name="Ebling H."/>
            <person name="Edwards K."/>
            <person name="Eickbush T."/>
            <person name="Evans J.D."/>
            <person name="Filipski A."/>
            <person name="Findeiss S."/>
            <person name="Freyhult E."/>
            <person name="Fulton L."/>
            <person name="Fulton R."/>
            <person name="Garcia A.C."/>
            <person name="Gardiner A."/>
            <person name="Garfield D.A."/>
            <person name="Garvin B.E."/>
            <person name="Gibson G."/>
            <person name="Gilbert D."/>
            <person name="Gnerre S."/>
            <person name="Godfrey J."/>
            <person name="Good R."/>
            <person name="Gotea V."/>
            <person name="Gravely B."/>
            <person name="Greenberg A.J."/>
            <person name="Griffiths-Jones S."/>
            <person name="Gross S."/>
            <person name="Guigo R."/>
            <person name="Gustafson E.A."/>
            <person name="Haerty W."/>
            <person name="Hahn M.W."/>
            <person name="Halligan D.L."/>
            <person name="Halpern A.L."/>
            <person name="Halter G.M."/>
            <person name="Han M.V."/>
            <person name="Heger A."/>
            <person name="Hillier L."/>
            <person name="Hinrichs A.S."/>
            <person name="Holmes I."/>
            <person name="Hoskins R.A."/>
            <person name="Hubisz M.J."/>
            <person name="Hultmark D."/>
            <person name="Huntley M.A."/>
            <person name="Jaffe D.B."/>
            <person name="Jagadeeshan S."/>
            <person name="Jeck W.R."/>
            <person name="Johnson J."/>
            <person name="Jones C.D."/>
            <person name="Jordan W.C."/>
            <person name="Karpen G.H."/>
            <person name="Kataoka E."/>
            <person name="Keightley P.D."/>
            <person name="Kheradpour P."/>
            <person name="Kirkness E.F."/>
            <person name="Koerich L.B."/>
            <person name="Kristiansen K."/>
            <person name="Kudrna D."/>
            <person name="Kulathinal R.J."/>
            <person name="Kumar S."/>
            <person name="Kwok R."/>
            <person name="Lander E."/>
            <person name="Langley C.H."/>
            <person name="Lapoint R."/>
            <person name="Lazzaro B.P."/>
            <person name="Lee S.J."/>
            <person name="Levesque L."/>
            <person name="Li R."/>
            <person name="Lin C.F."/>
            <person name="Lin M.F."/>
            <person name="Lindblad-Toh K."/>
            <person name="Llopart A."/>
            <person name="Long M."/>
            <person name="Low L."/>
            <person name="Lozovsky E."/>
            <person name="Lu J."/>
            <person name="Luo M."/>
            <person name="Machado C.A."/>
            <person name="Makalowski W."/>
            <person name="Marzo M."/>
            <person name="Matsuda M."/>
            <person name="Matzkin L."/>
            <person name="McAllister B."/>
            <person name="McBride C.S."/>
            <person name="McKernan B."/>
            <person name="McKernan K."/>
            <person name="Mendez-Lago M."/>
            <person name="Minx P."/>
            <person name="Mollenhauer M.U."/>
            <person name="Montooth K."/>
            <person name="Mount S.M."/>
            <person name="Mu X."/>
            <person name="Myers E."/>
            <person name="Negre B."/>
            <person name="Newfeld S."/>
            <person name="Nielsen R."/>
            <person name="Noor M.A."/>
            <person name="O'Grady P."/>
            <person name="Pachter L."/>
            <person name="Papaceit M."/>
            <person name="Parisi M.J."/>
            <person name="Parisi M."/>
            <person name="Parts L."/>
            <person name="Pedersen J.S."/>
            <person name="Pesole G."/>
            <person name="Phillippy A.M."/>
            <person name="Ponting C.P."/>
            <person name="Pop M."/>
            <person name="Porcelli D."/>
            <person name="Powell J.R."/>
            <person name="Prohaska S."/>
            <person name="Pruitt K."/>
            <person name="Puig M."/>
            <person name="Quesneville H."/>
            <person name="Ram K.R."/>
            <person name="Rand D."/>
            <person name="Rasmussen M.D."/>
            <person name="Reed L.K."/>
            <person name="Reenan R."/>
            <person name="Reily A."/>
            <person name="Remington K.A."/>
            <person name="Rieger T.T."/>
            <person name="Ritchie M.G."/>
            <person name="Robin C."/>
            <person name="Rogers Y.H."/>
            <person name="Rohde C."/>
            <person name="Rozas J."/>
            <person name="Rubenfield M.J."/>
            <person name="Ruiz A."/>
            <person name="Russo S."/>
            <person name="Salzberg S.L."/>
            <person name="Sanchez-Gracia A."/>
            <person name="Saranga D.J."/>
            <person name="Sato H."/>
            <person name="Schaeffer S.W."/>
            <person name="Schatz M.C."/>
            <person name="Schlenke T."/>
            <person name="Schwartz R."/>
            <person name="Segarra C."/>
            <person name="Singh R.S."/>
            <person name="Sirot L."/>
            <person name="Sirota M."/>
            <person name="Sisneros N.B."/>
            <person name="Smith C.D."/>
            <person name="Smith T.F."/>
            <person name="Spieth J."/>
            <person name="Stage D.E."/>
            <person name="Stark A."/>
            <person name="Stephan W."/>
            <person name="Strausberg R.L."/>
            <person name="Strempel S."/>
            <person name="Sturgill D."/>
            <person name="Sutton G."/>
            <person name="Sutton G.G."/>
            <person name="Tao W."/>
            <person name="Teichmann S."/>
            <person name="Tobari Y.N."/>
            <person name="Tomimura Y."/>
            <person name="Tsolas J.M."/>
            <person name="Valente V.L."/>
            <person name="Venter E."/>
            <person name="Venter J.C."/>
            <person name="Vicario S."/>
            <person name="Vieira F.G."/>
            <person name="Vilella A.J."/>
            <person name="Villasante A."/>
            <person name="Walenz B."/>
            <person name="Wang J."/>
            <person name="Wasserman M."/>
            <person name="Watts T."/>
            <person name="Wilson D."/>
            <person name="Wilson R.K."/>
            <person name="Wing R.A."/>
            <person name="Wolfner M.F."/>
            <person name="Wong A."/>
            <person name="Wong G.K."/>
            <person name="Wu C.I."/>
            <person name="Wu G."/>
            <person name="Yamamoto D."/>
            <person name="Yang H.P."/>
            <person name="Yang S.P."/>
            <person name="Yorke J.A."/>
            <person name="Yoshida K."/>
            <person name="Zdobnov E."/>
            <person name="Zhang P."/>
            <person name="Zhang Y."/>
            <person name="Zimin A.V."/>
            <person name="Baldwin J."/>
            <person name="Abdouelleil A."/>
            <person name="Abdulkadir J."/>
            <person name="Abebe A."/>
            <person name="Abera B."/>
            <person name="Abreu J."/>
            <person name="Acer S.C."/>
            <person name="Aftuck L."/>
            <person name="Alexander A."/>
            <person name="An P."/>
            <person name="Anderson E."/>
            <person name="Anderson S."/>
            <person name="Arachi H."/>
            <person name="Azer M."/>
            <person name="Bachantsang P."/>
            <person name="Barry A."/>
            <person name="Bayul T."/>
            <person name="Berlin A."/>
            <person name="Bessette D."/>
            <person name="Bloom T."/>
            <person name="Blye J."/>
            <person name="Boguslavskiy L."/>
            <person name="Bonnet C."/>
            <person name="Boukhgalter B."/>
            <person name="Bourzgui I."/>
            <person name="Brown A."/>
            <person name="Cahill P."/>
            <person name="Channer S."/>
            <person name="Cheshatsang Y."/>
            <person name="Chuda L."/>
            <person name="Citroen M."/>
            <person name="Collymore A."/>
            <person name="Cooke P."/>
            <person name="Costello M."/>
            <person name="D'Aco K."/>
            <person name="Daza R."/>
            <person name="De Haan G."/>
            <person name="DeGray S."/>
            <person name="DeMaso C."/>
            <person name="Dhargay N."/>
            <person name="Dooley K."/>
            <person name="Dooley E."/>
            <person name="Doricent M."/>
            <person name="Dorje P."/>
            <person name="Dorjee K."/>
            <person name="Dupes A."/>
            <person name="Elong R."/>
            <person name="Falk J."/>
            <person name="Farina A."/>
            <person name="Faro S."/>
            <person name="Ferguson D."/>
            <person name="Fisher S."/>
            <person name="Foley C.D."/>
            <person name="Franke A."/>
            <person name="Friedrich D."/>
            <person name="Gadbois L."/>
            <person name="Gearin G."/>
            <person name="Gearin C.R."/>
            <person name="Giannoukos G."/>
            <person name="Goode T."/>
            <person name="Graham J."/>
            <person name="Grandbois E."/>
            <person name="Grewal S."/>
            <person name="Gyaltsen K."/>
            <person name="Hafez N."/>
            <person name="Hagos B."/>
            <person name="Hall J."/>
            <person name="Henson C."/>
            <person name="Hollinger A."/>
            <person name="Honan T."/>
            <person name="Huard M.D."/>
            <person name="Hughes L."/>
            <person name="Hurhula B."/>
            <person name="Husby M.E."/>
            <person name="Kamat A."/>
            <person name="Kanga B."/>
            <person name="Kashin S."/>
            <person name="Khazanovich D."/>
            <person name="Kisner P."/>
            <person name="Lance K."/>
            <person name="Lara M."/>
            <person name="Lee W."/>
            <person name="Lennon N."/>
            <person name="Letendre F."/>
            <person name="LeVine R."/>
            <person name="Lipovsky A."/>
            <person name="Liu X."/>
            <person name="Liu J."/>
            <person name="Liu S."/>
            <person name="Lokyitsang T."/>
            <person name="Lokyitsang Y."/>
            <person name="Lubonja R."/>
            <person name="Lui A."/>
            <person name="MacDonald P."/>
            <person name="Magnisalis V."/>
            <person name="Maru K."/>
            <person name="Matthews C."/>
            <person name="McCusker W."/>
            <person name="McDonough S."/>
            <person name="Mehta T."/>
            <person name="Meldrim J."/>
            <person name="Meneus L."/>
            <person name="Mihai O."/>
            <person name="Mihalev A."/>
            <person name="Mihova T."/>
            <person name="Mittelman R."/>
            <person name="Mlenga V."/>
            <person name="Montmayeur A."/>
            <person name="Mulrain L."/>
            <person name="Navidi A."/>
            <person name="Naylor J."/>
            <person name="Negash T."/>
            <person name="Nguyen T."/>
            <person name="Nguyen N."/>
            <person name="Nicol R."/>
            <person name="Norbu C."/>
            <person name="Norbu N."/>
            <person name="Novod N."/>
            <person name="O'Neill B."/>
            <person name="Osman S."/>
            <person name="Markiewicz E."/>
            <person name="Oyono O.L."/>
            <person name="Patti C."/>
            <person name="Phunkhang P."/>
            <person name="Pierre F."/>
            <person name="Priest M."/>
            <person name="Raghuraman S."/>
            <person name="Rege F."/>
            <person name="Reyes R."/>
            <person name="Rise C."/>
            <person name="Rogov P."/>
            <person name="Ross K."/>
            <person name="Ryan E."/>
            <person name="Settipalli S."/>
            <person name="Shea T."/>
            <person name="Sherpa N."/>
            <person name="Shi L."/>
            <person name="Shih D."/>
            <person name="Sparrow T."/>
            <person name="Spaulding J."/>
            <person name="Stalker J."/>
            <person name="Stange-Thomann N."/>
            <person name="Stavropoulos S."/>
            <person name="Stone C."/>
            <person name="Strader C."/>
            <person name="Tesfaye S."/>
            <person name="Thomson T."/>
            <person name="Thoulutsang Y."/>
            <person name="Thoulutsang D."/>
            <person name="Topham K."/>
            <person name="Topping I."/>
            <person name="Tsamla T."/>
            <person name="Vassiliev H."/>
            <person name="Vo A."/>
            <person name="Wangchuk T."/>
            <person name="Wangdi T."/>
            <person name="Weiand M."/>
            <person name="Wilkinson J."/>
            <person name="Wilson A."/>
            <person name="Yadav S."/>
            <person name="Young G."/>
            <person name="Yu Q."/>
            <person name="Zembek L."/>
            <person name="Zhong D."/>
            <person name="Zimmer A."/>
            <person name="Zwirko Z."/>
            <person name="Jaffe D.B."/>
            <person name="Alvarez P."/>
            <person name="Brockman W."/>
            <person name="Butler J."/>
            <person name="Chin C."/>
            <person name="Gnerre S."/>
            <person name="Grabherr M."/>
            <person name="Kleber M."/>
            <person name="Mauceli E."/>
            <person name="MacCallum I."/>
        </authorList>
    </citation>
    <scope>NUCLEOTIDE SEQUENCE [LARGE SCALE GENOMIC DNA]</scope>
    <source>
        <strain evidence="15">Tai18E2 / Tucson 14021-0261.01</strain>
    </source>
</reference>
<comment type="subcellular location">
    <subcellularLocation>
        <location evidence="1">Nucleus</location>
        <location evidence="1">Nucleolus</location>
    </subcellularLocation>
</comment>
<dbReference type="Gene3D" id="3.40.50.300">
    <property type="entry name" value="P-loop containing nucleotide triphosphate hydrolases"/>
    <property type="match status" value="1"/>
</dbReference>
<dbReference type="GO" id="GO:0005524">
    <property type="term" value="F:ATP binding"/>
    <property type="evidence" value="ECO:0007669"/>
    <property type="project" value="UniProtKB-KW"/>
</dbReference>
<dbReference type="GO" id="GO:0000448">
    <property type="term" value="P:cleavage in ITS2 between 5.8S rRNA and LSU-rRNA of tricistronic rRNA transcript (SSU-rRNA, 5.8S rRNA, LSU-rRNA)"/>
    <property type="evidence" value="ECO:0007669"/>
    <property type="project" value="TreeGrafter"/>
</dbReference>
<evidence type="ECO:0000259" key="11">
    <source>
        <dbReference type="Pfam" id="PF16575"/>
    </source>
</evidence>
<dbReference type="Proteomes" id="UP000002282">
    <property type="component" value="Chromosome 2R"/>
</dbReference>
<gene>
    <name evidence="14" type="primary">Dyak\GE14100</name>
    <name evidence="14" type="synonym">dyak_GLEANR_14250</name>
    <name evidence="14" type="synonym">GE14100</name>
    <name evidence="14" type="ORF">Dyak_GE14100</name>
</gene>
<feature type="compositionally biased region" description="Acidic residues" evidence="10">
    <location>
        <begin position="282"/>
        <end position="377"/>
    </location>
</feature>
<feature type="compositionally biased region" description="Basic residues" evidence="10">
    <location>
        <begin position="69"/>
        <end position="82"/>
    </location>
</feature>
<feature type="domain" description="Clp1 P-loop" evidence="11">
    <location>
        <begin position="674"/>
        <end position="807"/>
    </location>
</feature>
<dbReference type="InterPro" id="IPR027417">
    <property type="entry name" value="P-loop_NTPase"/>
</dbReference>
<dbReference type="PANTHER" id="PTHR12755:SF3">
    <property type="entry name" value="POLYNUCLEOTIDE 5'-HYDROXYL-KINASE NOL9"/>
    <property type="match status" value="1"/>
</dbReference>
<dbReference type="GO" id="GO:0005730">
    <property type="term" value="C:nucleolus"/>
    <property type="evidence" value="ECO:0007669"/>
    <property type="project" value="UniProtKB-SubCell"/>
</dbReference>
<feature type="region of interest" description="Disordered" evidence="10">
    <location>
        <begin position="279"/>
        <end position="384"/>
    </location>
</feature>
<keyword evidence="7" id="KW-0067">ATP-binding</keyword>
<evidence type="ECO:0000256" key="9">
    <source>
        <dbReference type="ARBA" id="ARBA00071212"/>
    </source>
</evidence>
<dbReference type="PhylomeDB" id="B4P6R6"/>
<dbReference type="InterPro" id="IPR057573">
    <property type="entry name" value="NOL9_N"/>
</dbReference>
<proteinExistence type="inferred from homology"/>
<evidence type="ECO:0000313" key="15">
    <source>
        <dbReference type="Proteomes" id="UP000002282"/>
    </source>
</evidence>
<keyword evidence="8" id="KW-0539">Nucleus</keyword>
<feature type="domain" description="NOL9 C-terminal" evidence="13">
    <location>
        <begin position="891"/>
        <end position="979"/>
    </location>
</feature>
<feature type="domain" description="NOL9 N-terminal" evidence="12">
    <location>
        <begin position="497"/>
        <end position="645"/>
    </location>
</feature>
<evidence type="ECO:0000256" key="8">
    <source>
        <dbReference type="ARBA" id="ARBA00023242"/>
    </source>
</evidence>
<dbReference type="FunFam" id="3.40.50.300:FF:003584">
    <property type="entry name" value="GD25570"/>
    <property type="match status" value="1"/>
</dbReference>
<evidence type="ECO:0000256" key="4">
    <source>
        <dbReference type="ARBA" id="ARBA00022679"/>
    </source>
</evidence>
<feature type="compositionally biased region" description="Polar residues" evidence="10">
    <location>
        <begin position="57"/>
        <end position="67"/>
    </location>
</feature>
<dbReference type="GO" id="GO:0051731">
    <property type="term" value="F:polynucleotide 5'-hydroxyl-kinase activity"/>
    <property type="evidence" value="ECO:0007669"/>
    <property type="project" value="InterPro"/>
</dbReference>
<protein>
    <recommendedName>
        <fullName evidence="9">Polynucleotide 5'-hydroxyl-kinase NOL9</fullName>
    </recommendedName>
</protein>
<evidence type="ECO:0000256" key="6">
    <source>
        <dbReference type="ARBA" id="ARBA00022777"/>
    </source>
</evidence>
<dbReference type="Pfam" id="PF25467">
    <property type="entry name" value="NOL9_C"/>
    <property type="match status" value="1"/>
</dbReference>
<keyword evidence="15" id="KW-1185">Reference proteome</keyword>
<evidence type="ECO:0000256" key="5">
    <source>
        <dbReference type="ARBA" id="ARBA00022741"/>
    </source>
</evidence>
<feature type="compositionally biased region" description="Basic and acidic residues" evidence="10">
    <location>
        <begin position="18"/>
        <end position="33"/>
    </location>
</feature>
<evidence type="ECO:0000259" key="13">
    <source>
        <dbReference type="Pfam" id="PF25467"/>
    </source>
</evidence>
<dbReference type="InterPro" id="IPR045116">
    <property type="entry name" value="Clp1/Grc3"/>
</dbReference>
<evidence type="ECO:0000259" key="12">
    <source>
        <dbReference type="Pfam" id="PF24419"/>
    </source>
</evidence>
<accession>B4P6R6</accession>
<dbReference type="eggNOG" id="KOG2750">
    <property type="taxonomic scope" value="Eukaryota"/>
</dbReference>
<dbReference type="InterPro" id="IPR057570">
    <property type="entry name" value="NOL9_C"/>
</dbReference>
<name>B4P6R6_DROYA</name>
<evidence type="ECO:0000256" key="7">
    <source>
        <dbReference type="ARBA" id="ARBA00022840"/>
    </source>
</evidence>
<feature type="region of interest" description="Disordered" evidence="10">
    <location>
        <begin position="1"/>
        <end position="174"/>
    </location>
</feature>
<dbReference type="Pfam" id="PF24419">
    <property type="entry name" value="Cupin_NOL9"/>
    <property type="match status" value="1"/>
</dbReference>
<dbReference type="OMA" id="DCQPLGV"/>
<dbReference type="Pfam" id="PF16575">
    <property type="entry name" value="CLP1_P"/>
    <property type="match status" value="1"/>
</dbReference>
<reference evidence="14 15" key="2">
    <citation type="journal article" date="2007" name="PLoS Biol.">
        <title>Principles of genome evolution in the Drosophila melanogaster species group.</title>
        <authorList>
            <person name="Ranz J.M."/>
            <person name="Maurin D."/>
            <person name="Chan Y.S."/>
            <person name="von Grotthuss M."/>
            <person name="Hillier L.W."/>
            <person name="Roote J."/>
            <person name="Ashburner M."/>
            <person name="Bergman C.M."/>
        </authorList>
    </citation>
    <scope>NUCLEOTIDE SEQUENCE [LARGE SCALE GENOMIC DNA]</scope>
    <source>
        <strain evidence="15">Tai18E2 / Tucson 14021-0261.01</strain>
    </source>
</reference>
<evidence type="ECO:0000256" key="1">
    <source>
        <dbReference type="ARBA" id="ARBA00004604"/>
    </source>
</evidence>
<keyword evidence="5" id="KW-0547">Nucleotide-binding</keyword>
<organism evidence="14 15">
    <name type="scientific">Drosophila yakuba</name>
    <name type="common">Fruit fly</name>
    <dbReference type="NCBI Taxonomy" id="7245"/>
    <lineage>
        <taxon>Eukaryota</taxon>
        <taxon>Metazoa</taxon>
        <taxon>Ecdysozoa</taxon>
        <taxon>Arthropoda</taxon>
        <taxon>Hexapoda</taxon>
        <taxon>Insecta</taxon>
        <taxon>Pterygota</taxon>
        <taxon>Neoptera</taxon>
        <taxon>Endopterygota</taxon>
        <taxon>Diptera</taxon>
        <taxon>Brachycera</taxon>
        <taxon>Muscomorpha</taxon>
        <taxon>Ephydroidea</taxon>
        <taxon>Drosophilidae</taxon>
        <taxon>Drosophila</taxon>
        <taxon>Sophophora</taxon>
    </lineage>
</organism>
<evidence type="ECO:0000313" key="14">
    <source>
        <dbReference type="EMBL" id="EDW91993.1"/>
    </source>
</evidence>
<dbReference type="AlphaFoldDB" id="B4P6R6"/>